<dbReference type="InterPro" id="IPR011935">
    <property type="entry name" value="CHP02231"/>
</dbReference>
<sequence length="576" mass="63315">MVASMPTTEFSTDVSRLPIESVTVYQPSGAQVIRELHVELKAGTNAIEVTGLSSTTETESFRVDGLGNARLLVVQCTLDRHPEIPKSNPIRDLTSQLDELQTEKRAREQEVALLEGFGKSMAEKHDVDPDQAIAFSNKLLDKILSCAETVLELDERIARLNQKINKLRSSRSGAAFTKAIITILADEDGSAQLRLIYRVLDAYWHPLYDLYTTSEDGKPSTNVSLHYRVNLQQYTGEDWTDAKLVLSTSATDTLNAGIPKPDDLIIEPPTSLAMPGSLKSPCYSPASPSLLSSSSSLIQSSDEDMGFGMFDGGSPPPTAIPAPLPDLAQCAAFISKSPMTVSYTVETLTTIPSDGVSYKVLVAVIPFEAVITHIATPRKSPIAYLQCAVRNTSEYYLLPGTMSVFVDDSYVSKTSIFEIATGDTFNCTLGMDTSIRVSYELTQSSVTSPPSSFVEQYTTTTYLSTTRLHNRHTGNYPVDIVERSSIPIASEDDRRIKVFLKGPAGLAEGEEGQEVDLGREDGFKVKWGRDIEDTKNGQKEGKFIWYGTIPPREEVVLVSEWEVRAPIDADWRLRSE</sequence>
<dbReference type="PANTHER" id="PTHR31005">
    <property type="entry name" value="DUF4139 DOMAIN-CONTAINING PROTEIN"/>
    <property type="match status" value="1"/>
</dbReference>
<feature type="domain" description="DUF4139" evidence="1">
    <location>
        <begin position="193"/>
        <end position="566"/>
    </location>
</feature>
<dbReference type="Pfam" id="PF13600">
    <property type="entry name" value="DUF4140"/>
    <property type="match status" value="1"/>
</dbReference>
<comment type="caution">
    <text evidence="3">The sequence shown here is derived from an EMBL/GenBank/DDBJ whole genome shotgun (WGS) entry which is preliminary data.</text>
</comment>
<dbReference type="EMBL" id="WIUZ02000017">
    <property type="protein sequence ID" value="KAF9780013.1"/>
    <property type="molecule type" value="Genomic_DNA"/>
</dbReference>
<dbReference type="NCBIfam" id="TIGR02231">
    <property type="entry name" value="mucoidy inhibitor MuiA family protein"/>
    <property type="match status" value="1"/>
</dbReference>
<evidence type="ECO:0000259" key="2">
    <source>
        <dbReference type="Pfam" id="PF13600"/>
    </source>
</evidence>
<reference evidence="3" key="2">
    <citation type="submission" date="2020-11" db="EMBL/GenBank/DDBJ databases">
        <authorList>
            <consortium name="DOE Joint Genome Institute"/>
            <person name="Kuo A."/>
            <person name="Miyauchi S."/>
            <person name="Kiss E."/>
            <person name="Drula E."/>
            <person name="Kohler A."/>
            <person name="Sanchez-Garcia M."/>
            <person name="Andreopoulos B."/>
            <person name="Barry K.W."/>
            <person name="Bonito G."/>
            <person name="Buee M."/>
            <person name="Carver A."/>
            <person name="Chen C."/>
            <person name="Cichocki N."/>
            <person name="Clum A."/>
            <person name="Culley D."/>
            <person name="Crous P.W."/>
            <person name="Fauchery L."/>
            <person name="Girlanda M."/>
            <person name="Hayes R."/>
            <person name="Keri Z."/>
            <person name="Labutti K."/>
            <person name="Lipzen A."/>
            <person name="Lombard V."/>
            <person name="Magnuson J."/>
            <person name="Maillard F."/>
            <person name="Morin E."/>
            <person name="Murat C."/>
            <person name="Nolan M."/>
            <person name="Ohm R."/>
            <person name="Pangilinan J."/>
            <person name="Pereira M."/>
            <person name="Perotto S."/>
            <person name="Peter M."/>
            <person name="Riley R."/>
            <person name="Sitrit Y."/>
            <person name="Stielow B."/>
            <person name="Szollosi G."/>
            <person name="Zifcakova L."/>
            <person name="Stursova M."/>
            <person name="Spatafora J.W."/>
            <person name="Tedersoo L."/>
            <person name="Vaario L.-M."/>
            <person name="Yamada A."/>
            <person name="Yan M."/>
            <person name="Wang P."/>
            <person name="Xu J."/>
            <person name="Bruns T."/>
            <person name="Baldrian P."/>
            <person name="Vilgalys R."/>
            <person name="Henrissat B."/>
            <person name="Grigoriev I.V."/>
            <person name="Hibbett D."/>
            <person name="Nagy L.G."/>
            <person name="Martin F.M."/>
        </authorList>
    </citation>
    <scope>NUCLEOTIDE SEQUENCE</scope>
    <source>
        <strain evidence="3">UH-Tt-Lm1</strain>
    </source>
</reference>
<keyword evidence="4" id="KW-1185">Reference proteome</keyword>
<evidence type="ECO:0000259" key="1">
    <source>
        <dbReference type="Pfam" id="PF13598"/>
    </source>
</evidence>
<organism evidence="3 4">
    <name type="scientific">Thelephora terrestris</name>
    <dbReference type="NCBI Taxonomy" id="56493"/>
    <lineage>
        <taxon>Eukaryota</taxon>
        <taxon>Fungi</taxon>
        <taxon>Dikarya</taxon>
        <taxon>Basidiomycota</taxon>
        <taxon>Agaricomycotina</taxon>
        <taxon>Agaricomycetes</taxon>
        <taxon>Thelephorales</taxon>
        <taxon>Thelephoraceae</taxon>
        <taxon>Thelephora</taxon>
    </lineage>
</organism>
<dbReference type="Proteomes" id="UP000736335">
    <property type="component" value="Unassembled WGS sequence"/>
</dbReference>
<dbReference type="PANTHER" id="PTHR31005:SF8">
    <property type="entry name" value="DUF4139 DOMAIN-CONTAINING PROTEIN"/>
    <property type="match status" value="1"/>
</dbReference>
<evidence type="ECO:0008006" key="5">
    <source>
        <dbReference type="Google" id="ProtNLM"/>
    </source>
</evidence>
<dbReference type="AlphaFoldDB" id="A0A9P6L314"/>
<protein>
    <recommendedName>
        <fullName evidence="5">Protein F37C4.5</fullName>
    </recommendedName>
</protein>
<dbReference type="InterPro" id="IPR025554">
    <property type="entry name" value="DUF4140"/>
</dbReference>
<name>A0A9P6L314_9AGAM</name>
<reference evidence="3" key="1">
    <citation type="journal article" date="2020" name="Nat. Commun.">
        <title>Large-scale genome sequencing of mycorrhizal fungi provides insights into the early evolution of symbiotic traits.</title>
        <authorList>
            <person name="Miyauchi S."/>
            <person name="Kiss E."/>
            <person name="Kuo A."/>
            <person name="Drula E."/>
            <person name="Kohler A."/>
            <person name="Sanchez-Garcia M."/>
            <person name="Morin E."/>
            <person name="Andreopoulos B."/>
            <person name="Barry K.W."/>
            <person name="Bonito G."/>
            <person name="Buee M."/>
            <person name="Carver A."/>
            <person name="Chen C."/>
            <person name="Cichocki N."/>
            <person name="Clum A."/>
            <person name="Culley D."/>
            <person name="Crous P.W."/>
            <person name="Fauchery L."/>
            <person name="Girlanda M."/>
            <person name="Hayes R.D."/>
            <person name="Keri Z."/>
            <person name="LaButti K."/>
            <person name="Lipzen A."/>
            <person name="Lombard V."/>
            <person name="Magnuson J."/>
            <person name="Maillard F."/>
            <person name="Murat C."/>
            <person name="Nolan M."/>
            <person name="Ohm R.A."/>
            <person name="Pangilinan J."/>
            <person name="Pereira M.F."/>
            <person name="Perotto S."/>
            <person name="Peter M."/>
            <person name="Pfister S."/>
            <person name="Riley R."/>
            <person name="Sitrit Y."/>
            <person name="Stielow J.B."/>
            <person name="Szollosi G."/>
            <person name="Zifcakova L."/>
            <person name="Stursova M."/>
            <person name="Spatafora J.W."/>
            <person name="Tedersoo L."/>
            <person name="Vaario L.M."/>
            <person name="Yamada A."/>
            <person name="Yan M."/>
            <person name="Wang P."/>
            <person name="Xu J."/>
            <person name="Bruns T."/>
            <person name="Baldrian P."/>
            <person name="Vilgalys R."/>
            <person name="Dunand C."/>
            <person name="Henrissat B."/>
            <person name="Grigoriev I.V."/>
            <person name="Hibbett D."/>
            <person name="Nagy L.G."/>
            <person name="Martin F.M."/>
        </authorList>
    </citation>
    <scope>NUCLEOTIDE SEQUENCE</scope>
    <source>
        <strain evidence="3">UH-Tt-Lm1</strain>
    </source>
</reference>
<dbReference type="Pfam" id="PF13598">
    <property type="entry name" value="DUF4139"/>
    <property type="match status" value="1"/>
</dbReference>
<accession>A0A9P6L314</accession>
<evidence type="ECO:0000313" key="3">
    <source>
        <dbReference type="EMBL" id="KAF9780013.1"/>
    </source>
</evidence>
<dbReference type="OrthoDB" id="10068793at2759"/>
<feature type="domain" description="DUF4140" evidence="2">
    <location>
        <begin position="22"/>
        <end position="115"/>
    </location>
</feature>
<gene>
    <name evidence="3" type="ORF">BJ322DRAFT_304661</name>
</gene>
<dbReference type="InterPro" id="IPR037291">
    <property type="entry name" value="DUF4139"/>
</dbReference>
<proteinExistence type="predicted"/>
<evidence type="ECO:0000313" key="4">
    <source>
        <dbReference type="Proteomes" id="UP000736335"/>
    </source>
</evidence>